<evidence type="ECO:0000256" key="2">
    <source>
        <dbReference type="SAM" id="MobiDB-lite"/>
    </source>
</evidence>
<organism evidence="3 4">
    <name type="scientific">Taenia crassiceps</name>
    <dbReference type="NCBI Taxonomy" id="6207"/>
    <lineage>
        <taxon>Eukaryota</taxon>
        <taxon>Metazoa</taxon>
        <taxon>Spiralia</taxon>
        <taxon>Lophotrochozoa</taxon>
        <taxon>Platyhelminthes</taxon>
        <taxon>Cestoda</taxon>
        <taxon>Eucestoda</taxon>
        <taxon>Cyclophyllidea</taxon>
        <taxon>Taeniidae</taxon>
        <taxon>Taenia</taxon>
    </lineage>
</organism>
<dbReference type="InterPro" id="IPR039041">
    <property type="entry name" value="Nav/unc-53"/>
</dbReference>
<feature type="region of interest" description="Disordered" evidence="2">
    <location>
        <begin position="473"/>
        <end position="509"/>
    </location>
</feature>
<evidence type="ECO:0000313" key="4">
    <source>
        <dbReference type="Proteomes" id="UP001651158"/>
    </source>
</evidence>
<evidence type="ECO:0000313" key="3">
    <source>
        <dbReference type="EMBL" id="KAL5104269.1"/>
    </source>
</evidence>
<keyword evidence="1" id="KW-0175">Coiled coil</keyword>
<sequence length="592" mass="65192">MCMSNRKYGSSATAQYCTAVHIMDRLYPNFYSLHATPAEPLEPRYKRRSWNAFPESPLFPYTVYTPVQEATLQNRRHKRCSSEAPTSRRVSTFLPDNNNNINDDEVDEGTMEDAVEETTNSTSPIPPIAVVKPTVGRMNGRRIHRPQPCYGLPALPSSSTDLLPPYMQMSTPEVYFNSLGSSSIKQPTASLPRRRTHLRRERVVPIARHSVFEYPSVVDYGPLQNAVMQDLTLRRRVRRHPEAVATAPLSRRGPFGGSVGLVPTPPRPTIASEVEQSSTQPVMPKPQAPLCGRMERQSRTTRACLVSNFEQSLANMAQRLQSLTVSAAEKDSELRELRQIIDSMVQERSCSGAVDPTGGKPPFPPSATISTNASSTATPVDKDDVEEEKSNSCPPETPKSSGIRKGGWLRSSFDRAFRRRGSQSSLTGDASSHGSHSKPARPLPVSAWNSPDHRSSHNQRKNFVRAASMSADVNRTQGHPGNHLSNSSCAAVDGSRVGPAPPASKPNSACCEAHSRCRLLEAEVEALRKELGERERRLTDAQLQALASAHQVDQLRDQLNLLFQQLSLLRSDNERLHASAAAAANSPHFSTE</sequence>
<evidence type="ECO:0000256" key="1">
    <source>
        <dbReference type="SAM" id="Coils"/>
    </source>
</evidence>
<feature type="compositionally biased region" description="Polar residues" evidence="2">
    <location>
        <begin position="391"/>
        <end position="400"/>
    </location>
</feature>
<feature type="compositionally biased region" description="Polar residues" evidence="2">
    <location>
        <begin position="422"/>
        <end position="434"/>
    </location>
</feature>
<comment type="caution">
    <text evidence="3">The sequence shown here is derived from an EMBL/GenBank/DDBJ whole genome shotgun (WGS) entry which is preliminary data.</text>
</comment>
<proteinExistence type="predicted"/>
<gene>
    <name evidence="3" type="ORF">TcWFU_004886</name>
</gene>
<dbReference type="Proteomes" id="UP001651158">
    <property type="component" value="Unassembled WGS sequence"/>
</dbReference>
<feature type="region of interest" description="Disordered" evidence="2">
    <location>
        <begin position="75"/>
        <end position="106"/>
    </location>
</feature>
<dbReference type="EMBL" id="JAKROA010000013">
    <property type="protein sequence ID" value="KAL5104269.1"/>
    <property type="molecule type" value="Genomic_DNA"/>
</dbReference>
<keyword evidence="4" id="KW-1185">Reference proteome</keyword>
<dbReference type="PANTHER" id="PTHR12784">
    <property type="entry name" value="STEERIN"/>
    <property type="match status" value="1"/>
</dbReference>
<feature type="coiled-coil region" evidence="1">
    <location>
        <begin position="517"/>
        <end position="572"/>
    </location>
</feature>
<protein>
    <submittedName>
        <fullName evidence="3">Neuron navigator 3</fullName>
    </submittedName>
</protein>
<feature type="region of interest" description="Disordered" evidence="2">
    <location>
        <begin position="271"/>
        <end position="290"/>
    </location>
</feature>
<feature type="compositionally biased region" description="Polar residues" evidence="2">
    <location>
        <begin position="473"/>
        <end position="489"/>
    </location>
</feature>
<reference evidence="3 4" key="1">
    <citation type="journal article" date="2022" name="Front. Cell. Infect. Microbiol.">
        <title>The Genomes of Two Strains of Taenia crassiceps the Animal Model for the Study of Human Cysticercosis.</title>
        <authorList>
            <person name="Bobes R.J."/>
            <person name="Estrada K."/>
            <person name="Rios-Valencia D.G."/>
            <person name="Calderon-Gallegos A."/>
            <person name="de la Torre P."/>
            <person name="Carrero J.C."/>
            <person name="Sanchez-Flores A."/>
            <person name="Laclette J.P."/>
        </authorList>
    </citation>
    <scope>NUCLEOTIDE SEQUENCE [LARGE SCALE GENOMIC DNA]</scope>
    <source>
        <strain evidence="3">WFUcys</strain>
    </source>
</reference>
<feature type="compositionally biased region" description="Low complexity" evidence="2">
    <location>
        <begin position="366"/>
        <end position="379"/>
    </location>
</feature>
<accession>A0ABR4Q3S2</accession>
<feature type="region of interest" description="Disordered" evidence="2">
    <location>
        <begin position="419"/>
        <end position="458"/>
    </location>
</feature>
<dbReference type="PANTHER" id="PTHR12784:SF28">
    <property type="entry name" value="PROTEIN SICKIE"/>
    <property type="match status" value="1"/>
</dbReference>
<feature type="region of interest" description="Disordered" evidence="2">
    <location>
        <begin position="348"/>
        <end position="407"/>
    </location>
</feature>
<name>A0ABR4Q3S2_9CEST</name>